<evidence type="ECO:0000313" key="12">
    <source>
        <dbReference type="EMBL" id="TXE89691.1"/>
    </source>
</evidence>
<evidence type="ECO:0000256" key="1">
    <source>
        <dbReference type="ARBA" id="ARBA00004701"/>
    </source>
</evidence>
<dbReference type="InterPro" id="IPR017476">
    <property type="entry name" value="UDP-Glc/GDP-Man"/>
</dbReference>
<dbReference type="InterPro" id="IPR036291">
    <property type="entry name" value="NAD(P)-bd_dom_sf"/>
</dbReference>
<evidence type="ECO:0000256" key="4">
    <source>
        <dbReference type="ARBA" id="ARBA00023002"/>
    </source>
</evidence>
<evidence type="ECO:0000256" key="6">
    <source>
        <dbReference type="ARBA" id="ARBA00047473"/>
    </source>
</evidence>
<feature type="binding site" evidence="9">
    <location>
        <begin position="242"/>
        <end position="246"/>
    </location>
    <ligand>
        <name>substrate</name>
    </ligand>
</feature>
<keyword evidence="4 7" id="KW-0560">Oxidoreductase</keyword>
<dbReference type="InterPro" id="IPR036220">
    <property type="entry name" value="UDP-Glc/GDP-Man_DH_C_sf"/>
</dbReference>
<feature type="domain" description="UDP-glucose/GDP-mannose dehydrogenase C-terminal" evidence="11">
    <location>
        <begin position="300"/>
        <end position="386"/>
    </location>
</feature>
<feature type="binding site" evidence="9">
    <location>
        <begin position="142"/>
        <end position="145"/>
    </location>
    <ligand>
        <name>substrate</name>
    </ligand>
</feature>
<dbReference type="SUPFAM" id="SSF48179">
    <property type="entry name" value="6-phosphogluconate dehydrogenase C-terminal domain-like"/>
    <property type="match status" value="1"/>
</dbReference>
<protein>
    <recommendedName>
        <fullName evidence="3 7">UDP-glucose 6-dehydrogenase</fullName>
        <ecNumber evidence="3 7">1.1.1.22</ecNumber>
    </recommendedName>
</protein>
<dbReference type="NCBIfam" id="TIGR03026">
    <property type="entry name" value="NDP-sugDHase"/>
    <property type="match status" value="1"/>
</dbReference>
<dbReference type="SUPFAM" id="SSF52413">
    <property type="entry name" value="UDP-glucose/GDP-mannose dehydrogenase C-terminal domain"/>
    <property type="match status" value="1"/>
</dbReference>
<organism evidence="12 13">
    <name type="scientific">Campylobacter volucris</name>
    <dbReference type="NCBI Taxonomy" id="1031542"/>
    <lineage>
        <taxon>Bacteria</taxon>
        <taxon>Pseudomonadati</taxon>
        <taxon>Campylobacterota</taxon>
        <taxon>Epsilonproteobacteria</taxon>
        <taxon>Campylobacterales</taxon>
        <taxon>Campylobacteraceae</taxon>
        <taxon>Campylobacter</taxon>
    </lineage>
</organism>
<comment type="caution">
    <text evidence="12">The sequence shown here is derived from an EMBL/GenBank/DDBJ whole genome shotgun (WGS) entry which is preliminary data.</text>
</comment>
<dbReference type="UniPathway" id="UPA00038">
    <property type="reaction ID" value="UER00491"/>
</dbReference>
<evidence type="ECO:0000256" key="7">
    <source>
        <dbReference type="PIRNR" id="PIRNR000124"/>
    </source>
</evidence>
<feature type="binding site" evidence="9">
    <location>
        <position position="250"/>
    </location>
    <ligand>
        <name>substrate</name>
    </ligand>
</feature>
<feature type="binding site" evidence="10">
    <location>
        <position position="118"/>
    </location>
    <ligand>
        <name>NAD(+)</name>
        <dbReference type="ChEBI" id="CHEBI:57540"/>
    </ligand>
</feature>
<evidence type="ECO:0000313" key="13">
    <source>
        <dbReference type="Proteomes" id="UP000321629"/>
    </source>
</evidence>
<feature type="binding site" evidence="9">
    <location>
        <position position="307"/>
    </location>
    <ligand>
        <name>substrate</name>
    </ligand>
</feature>
<feature type="binding site" evidence="10">
    <location>
        <position position="314"/>
    </location>
    <ligand>
        <name>NAD(+)</name>
        <dbReference type="ChEBI" id="CHEBI:57540"/>
    </ligand>
</feature>
<comment type="similarity">
    <text evidence="2 7">Belongs to the UDP-glucose/GDP-mannose dehydrogenase family.</text>
</comment>
<dbReference type="Proteomes" id="UP000321629">
    <property type="component" value="Unassembled WGS sequence"/>
</dbReference>
<dbReference type="EC" id="1.1.1.22" evidence="3 7"/>
<gene>
    <name evidence="12" type="ORF">FPD38_00640</name>
</gene>
<evidence type="ECO:0000256" key="3">
    <source>
        <dbReference type="ARBA" id="ARBA00012954"/>
    </source>
</evidence>
<name>A0A5C7DYF1_9BACT</name>
<dbReference type="SMART" id="SM00984">
    <property type="entry name" value="UDPG_MGDP_dh_C"/>
    <property type="match status" value="1"/>
</dbReference>
<feature type="binding site" evidence="10">
    <location>
        <position position="34"/>
    </location>
    <ligand>
        <name>NAD(+)</name>
        <dbReference type="ChEBI" id="CHEBI:57540"/>
    </ligand>
</feature>
<evidence type="ECO:0000256" key="8">
    <source>
        <dbReference type="PIRSR" id="PIRSR500134-1"/>
    </source>
</evidence>
<dbReference type="InterPro" id="IPR013328">
    <property type="entry name" value="6PGD_dom2"/>
</dbReference>
<feature type="binding site" evidence="10">
    <location>
        <position position="83"/>
    </location>
    <ligand>
        <name>NAD(+)</name>
        <dbReference type="ChEBI" id="CHEBI:57540"/>
    </ligand>
</feature>
<evidence type="ECO:0000256" key="2">
    <source>
        <dbReference type="ARBA" id="ARBA00006601"/>
    </source>
</evidence>
<dbReference type="AlphaFoldDB" id="A0A5C7DYF1"/>
<dbReference type="InterPro" id="IPR008927">
    <property type="entry name" value="6-PGluconate_DH-like_C_sf"/>
</dbReference>
<feature type="binding site" evidence="10">
    <location>
        <position position="145"/>
    </location>
    <ligand>
        <name>NAD(+)</name>
        <dbReference type="ChEBI" id="CHEBI:57540"/>
    </ligand>
</feature>
<dbReference type="GO" id="GO:0006065">
    <property type="term" value="P:UDP-glucuronate biosynthetic process"/>
    <property type="evidence" value="ECO:0007669"/>
    <property type="project" value="UniProtKB-UniPathway"/>
</dbReference>
<evidence type="ECO:0000256" key="10">
    <source>
        <dbReference type="PIRSR" id="PIRSR500134-3"/>
    </source>
</evidence>
<dbReference type="PIRSF" id="PIRSF000124">
    <property type="entry name" value="UDPglc_GDPman_dh"/>
    <property type="match status" value="1"/>
</dbReference>
<feature type="binding site" evidence="9">
    <location>
        <position position="306"/>
    </location>
    <ligand>
        <name>substrate</name>
    </ligand>
</feature>
<dbReference type="InterPro" id="IPR014027">
    <property type="entry name" value="UDP-Glc/GDP-Man_DH_C"/>
</dbReference>
<feature type="binding site" evidence="9">
    <location>
        <position position="387"/>
    </location>
    <ligand>
        <name>substrate</name>
    </ligand>
</feature>
<proteinExistence type="inferred from homology"/>
<dbReference type="InterPro" id="IPR001732">
    <property type="entry name" value="UDP-Glc/GDP-Man_DH_N"/>
</dbReference>
<dbReference type="PANTHER" id="PTHR43750">
    <property type="entry name" value="UDP-GLUCOSE 6-DEHYDROGENASE TUAD"/>
    <property type="match status" value="1"/>
</dbReference>
<dbReference type="PANTHER" id="PTHR43750:SF2">
    <property type="entry name" value="UDP-GLUCOSE 6-DEHYDROGENASE"/>
    <property type="match status" value="1"/>
</dbReference>
<evidence type="ECO:0000259" key="11">
    <source>
        <dbReference type="SMART" id="SM00984"/>
    </source>
</evidence>
<evidence type="ECO:0000256" key="5">
    <source>
        <dbReference type="ARBA" id="ARBA00023027"/>
    </source>
</evidence>
<accession>A0A5C7DYF1</accession>
<keyword evidence="5 7" id="KW-0520">NAD</keyword>
<comment type="catalytic activity">
    <reaction evidence="6 7">
        <text>UDP-alpha-D-glucose + 2 NAD(+) + H2O = UDP-alpha-D-glucuronate + 2 NADH + 3 H(+)</text>
        <dbReference type="Rhea" id="RHEA:23596"/>
        <dbReference type="ChEBI" id="CHEBI:15377"/>
        <dbReference type="ChEBI" id="CHEBI:15378"/>
        <dbReference type="ChEBI" id="CHEBI:57540"/>
        <dbReference type="ChEBI" id="CHEBI:57945"/>
        <dbReference type="ChEBI" id="CHEBI:58052"/>
        <dbReference type="ChEBI" id="CHEBI:58885"/>
        <dbReference type="EC" id="1.1.1.22"/>
    </reaction>
</comment>
<dbReference type="RefSeq" id="WP_147554883.1">
    <property type="nucleotide sequence ID" value="NZ_VOWJ01000012.1"/>
</dbReference>
<dbReference type="GO" id="GO:0051287">
    <property type="term" value="F:NAD binding"/>
    <property type="evidence" value="ECO:0007669"/>
    <property type="project" value="InterPro"/>
</dbReference>
<evidence type="ECO:0000256" key="9">
    <source>
        <dbReference type="PIRSR" id="PIRSR500134-2"/>
    </source>
</evidence>
<reference evidence="12 13" key="1">
    <citation type="submission" date="2019-07" db="EMBL/GenBank/DDBJ databases">
        <title>Rapid identification of Enteric Bacteria from Whole Genome Sequences (WGS) using Average Nucleotide Identity (ANI).</title>
        <authorList>
            <person name="Lane C."/>
        </authorList>
    </citation>
    <scope>NUCLEOTIDE SEQUENCE [LARGE SCALE GENOMIC DNA]</scope>
    <source>
        <strain evidence="12 13">2016D-0084</strain>
    </source>
</reference>
<feature type="binding site" evidence="9">
    <location>
        <position position="197"/>
    </location>
    <ligand>
        <name>substrate</name>
    </ligand>
</feature>
<dbReference type="Gene3D" id="3.40.50.720">
    <property type="entry name" value="NAD(P)-binding Rossmann-like Domain"/>
    <property type="match status" value="2"/>
</dbReference>
<dbReference type="GO" id="GO:0003979">
    <property type="term" value="F:UDP-glucose 6-dehydrogenase activity"/>
    <property type="evidence" value="ECO:0007669"/>
    <property type="project" value="UniProtKB-EC"/>
</dbReference>
<feature type="active site" description="Nucleophile" evidence="8">
    <location>
        <position position="253"/>
    </location>
</feature>
<dbReference type="Gene3D" id="1.10.1040.10">
    <property type="entry name" value="N-(1-d-carboxylethyl)-l-norvaline Dehydrogenase, domain 2"/>
    <property type="match status" value="1"/>
</dbReference>
<dbReference type="InterPro" id="IPR028357">
    <property type="entry name" value="UDPglc_DH_bac"/>
</dbReference>
<dbReference type="Pfam" id="PF00984">
    <property type="entry name" value="UDPG_MGDP_dh"/>
    <property type="match status" value="1"/>
</dbReference>
<dbReference type="Pfam" id="PF03721">
    <property type="entry name" value="UDPG_MGDP_dh_N"/>
    <property type="match status" value="1"/>
</dbReference>
<comment type="pathway">
    <text evidence="1">Nucleotide-sugar biosynthesis; UDP-alpha-D-glucuronate biosynthesis; UDP-alpha-D-glucuronate from UDP-alpha-D-glucose: step 1/1.</text>
</comment>
<feature type="binding site" evidence="10">
    <location>
        <position position="29"/>
    </location>
    <ligand>
        <name>NAD(+)</name>
        <dbReference type="ChEBI" id="CHEBI:57540"/>
    </ligand>
</feature>
<sequence>MNITVVGIGYVGLSNAVLLSRYNNVILLDIDENKVNDINMKKSPIEDNLISKYMHEFDLKLEATLDKEYAFKNSDYIIIATPTNYNEDTNFFDTSSIETVIHDILIYNNKAIIIIKSTIPIGYTEKLKNKFSTHNIIFSPEFLREGKALYDNLYPSRIIIGEKSDRARYIANMFVKASLKIDVPVFFMNSSEAECVKLFSNAYLAMRIGFFNELDTYAIFNNLNTRDIIDGVSADLRIGNYYNNPSFGYGGYCLPKDTKQLLANFRGISNSLIGAIVKTNEIRKNNIVKFILSKSTKNIGIYRLLMKKNADNFRNSIMLDLIDMIKKDIEVIIYEPLITDNMFKDCVVDNDINSFLQKSELIVANRIDYNIYKYKDKIFTTDIFESDD</sequence>
<dbReference type="SUPFAM" id="SSF51735">
    <property type="entry name" value="NAD(P)-binding Rossmann-fold domains"/>
    <property type="match status" value="1"/>
</dbReference>
<feature type="binding site" evidence="10">
    <location>
        <position position="256"/>
    </location>
    <ligand>
        <name>NAD(+)</name>
        <dbReference type="ChEBI" id="CHEBI:57540"/>
    </ligand>
</feature>
<dbReference type="InterPro" id="IPR014026">
    <property type="entry name" value="UDP-Glc/GDP-Man_DH_dimer"/>
</dbReference>
<dbReference type="PIRSF" id="PIRSF500134">
    <property type="entry name" value="UDPglc_DH_bac"/>
    <property type="match status" value="1"/>
</dbReference>
<dbReference type="EMBL" id="VOWJ01000012">
    <property type="protein sequence ID" value="TXE89691.1"/>
    <property type="molecule type" value="Genomic_DNA"/>
</dbReference>
<dbReference type="GO" id="GO:0000271">
    <property type="term" value="P:polysaccharide biosynthetic process"/>
    <property type="evidence" value="ECO:0007669"/>
    <property type="project" value="InterPro"/>
</dbReference>